<dbReference type="PANTHER" id="PTHR21253">
    <property type="entry name" value="F-BOX ONLY PROTEIN 11-RELATED"/>
    <property type="match status" value="1"/>
</dbReference>
<dbReference type="OrthoDB" id="8180611at2759"/>
<feature type="compositionally biased region" description="Pro residues" evidence="1">
    <location>
        <begin position="97"/>
        <end position="116"/>
    </location>
</feature>
<gene>
    <name evidence="3" type="primary">LOC115625405</name>
</gene>
<dbReference type="GeneID" id="115625405"/>
<dbReference type="RefSeq" id="XP_030376304.1">
    <property type="nucleotide sequence ID" value="XM_030520444.1"/>
</dbReference>
<feature type="region of interest" description="Disordered" evidence="1">
    <location>
        <begin position="88"/>
        <end position="116"/>
    </location>
</feature>
<keyword evidence="2" id="KW-1185">Reference proteome</keyword>
<sequence length="320" mass="36220">MLINIVVANDNSTNSNNNKDVSFLLKKPQNMVELLHRQKRWLVYDVGTSLLMTANCAKLILGGTPKGLVWLAELTLIYSLPAGPTDWLPRRKGKKPTIPPIPPLRKPPAPPPPAPPVVPPPAPPAVIPPPPVGVAPIIVPYNPSNPTQPFILASGRRHSHDNQDHSACPASDLYKDRYGTYYCRPSTEVEHHRRLRRQFEEEGTNVLNDHANPHAILFDLITLLSSVYSYKPRYCIMRTLCESRHLISPPGRNLFHDMFRILLRHVYPEIAHKPQYREAFTAGHSLHECSSLYGPHCKHSFLLELIERFQPEKSKKNTKL</sequence>
<name>A0A6J2TJW7_DROLE</name>
<evidence type="ECO:0000313" key="2">
    <source>
        <dbReference type="Proteomes" id="UP000504634"/>
    </source>
</evidence>
<dbReference type="SMART" id="SM00718">
    <property type="entry name" value="DM4_12"/>
    <property type="match status" value="1"/>
</dbReference>
<protein>
    <submittedName>
        <fullName evidence="3">Uncharacterized protein LOC115625405</fullName>
    </submittedName>
</protein>
<dbReference type="Proteomes" id="UP000504634">
    <property type="component" value="Unplaced"/>
</dbReference>
<dbReference type="InterPro" id="IPR006631">
    <property type="entry name" value="DM4_12"/>
</dbReference>
<evidence type="ECO:0000256" key="1">
    <source>
        <dbReference type="SAM" id="MobiDB-lite"/>
    </source>
</evidence>
<dbReference type="AlphaFoldDB" id="A0A6J2TJW7"/>
<dbReference type="PANTHER" id="PTHR21253:SF0">
    <property type="entry name" value="F-BOX ONLY PROTEIN 11-RELATED"/>
    <property type="match status" value="1"/>
</dbReference>
<dbReference type="Pfam" id="PF07841">
    <property type="entry name" value="DM4_12"/>
    <property type="match status" value="1"/>
</dbReference>
<reference evidence="3" key="1">
    <citation type="submission" date="2025-08" db="UniProtKB">
        <authorList>
            <consortium name="RefSeq"/>
        </authorList>
    </citation>
    <scope>IDENTIFICATION</scope>
    <source>
        <strain evidence="3">11010-0011.00</strain>
        <tissue evidence="3">Whole body</tissue>
    </source>
</reference>
<accession>A0A6J2TJW7</accession>
<proteinExistence type="predicted"/>
<evidence type="ECO:0000313" key="3">
    <source>
        <dbReference type="RefSeq" id="XP_030376304.1"/>
    </source>
</evidence>
<organism evidence="2 3">
    <name type="scientific">Drosophila lebanonensis</name>
    <name type="common">Fruit fly</name>
    <name type="synonym">Scaptodrosophila lebanonensis</name>
    <dbReference type="NCBI Taxonomy" id="7225"/>
    <lineage>
        <taxon>Eukaryota</taxon>
        <taxon>Metazoa</taxon>
        <taxon>Ecdysozoa</taxon>
        <taxon>Arthropoda</taxon>
        <taxon>Hexapoda</taxon>
        <taxon>Insecta</taxon>
        <taxon>Pterygota</taxon>
        <taxon>Neoptera</taxon>
        <taxon>Endopterygota</taxon>
        <taxon>Diptera</taxon>
        <taxon>Brachycera</taxon>
        <taxon>Muscomorpha</taxon>
        <taxon>Ephydroidea</taxon>
        <taxon>Drosophilidae</taxon>
        <taxon>Scaptodrosophila</taxon>
    </lineage>
</organism>